<feature type="compositionally biased region" description="Basic and acidic residues" evidence="1">
    <location>
        <begin position="83"/>
        <end position="95"/>
    </location>
</feature>
<feature type="region of interest" description="Disordered" evidence="1">
    <location>
        <begin position="314"/>
        <end position="353"/>
    </location>
</feature>
<feature type="compositionally biased region" description="Basic and acidic residues" evidence="1">
    <location>
        <begin position="333"/>
        <end position="346"/>
    </location>
</feature>
<evidence type="ECO:0000256" key="1">
    <source>
        <dbReference type="SAM" id="MobiDB-lite"/>
    </source>
</evidence>
<evidence type="ECO:0000256" key="2">
    <source>
        <dbReference type="SAM" id="Phobius"/>
    </source>
</evidence>
<dbReference type="AlphaFoldDB" id="A0A5B6Z3N1"/>
<evidence type="ECO:0008006" key="4">
    <source>
        <dbReference type="Google" id="ProtNLM"/>
    </source>
</evidence>
<dbReference type="PANTHER" id="PTHR33700">
    <property type="entry name" value="MYB-LIKE PROTEIN X"/>
    <property type="match status" value="1"/>
</dbReference>
<dbReference type="PANTHER" id="PTHR33700:SF4">
    <property type="entry name" value="MYB-LIKE PROTEIN X"/>
    <property type="match status" value="1"/>
</dbReference>
<feature type="transmembrane region" description="Helical" evidence="2">
    <location>
        <begin position="20"/>
        <end position="37"/>
    </location>
</feature>
<reference evidence="3" key="1">
    <citation type="submission" date="2019-08" db="EMBL/GenBank/DDBJ databases">
        <title>Reference gene set and small RNA set construction with multiple tissues from Davidia involucrata Baill.</title>
        <authorList>
            <person name="Yang H."/>
            <person name="Zhou C."/>
            <person name="Li G."/>
            <person name="Wang J."/>
            <person name="Gao P."/>
            <person name="Wang M."/>
            <person name="Wang R."/>
            <person name="Zhao Y."/>
        </authorList>
    </citation>
    <scope>NUCLEOTIDE SEQUENCE</scope>
    <source>
        <tissue evidence="3">Mixed with DoveR01_LX</tissue>
    </source>
</reference>
<evidence type="ECO:0000313" key="3">
    <source>
        <dbReference type="EMBL" id="MPA38817.1"/>
    </source>
</evidence>
<organism evidence="3">
    <name type="scientific">Davidia involucrata</name>
    <name type="common">Dove tree</name>
    <dbReference type="NCBI Taxonomy" id="16924"/>
    <lineage>
        <taxon>Eukaryota</taxon>
        <taxon>Viridiplantae</taxon>
        <taxon>Streptophyta</taxon>
        <taxon>Embryophyta</taxon>
        <taxon>Tracheophyta</taxon>
        <taxon>Spermatophyta</taxon>
        <taxon>Magnoliopsida</taxon>
        <taxon>eudicotyledons</taxon>
        <taxon>Gunneridae</taxon>
        <taxon>Pentapetalae</taxon>
        <taxon>asterids</taxon>
        <taxon>Cornales</taxon>
        <taxon>Nyssaceae</taxon>
        <taxon>Davidia</taxon>
    </lineage>
</organism>
<accession>A0A5B6Z3N1</accession>
<name>A0A5B6Z3N1_DAVIN</name>
<keyword evidence="2" id="KW-0472">Membrane</keyword>
<feature type="compositionally biased region" description="Basic and acidic residues" evidence="1">
    <location>
        <begin position="199"/>
        <end position="213"/>
    </location>
</feature>
<sequence>MTFQSTSRNQRPKGFNVKQAIQLALLFALCTWLLYQMKHSHYNRTDNDARLQTKLGEEHGAITLGRKGNAGWSSSGSESDSEDRDKGEREKREDGGAGDDELDRNIEEKAEEVSFDKDNDYGRENAASRVKKEEEKEQEGQYEESQSNEDSNPNTEVEGVESASLIKDTYKKENSNKGHESAKRSMPDHDEEGGDEKDPETQIKEPQNAEKNHTSTSIQYKDQAVKESDENKGPKKIEEKIAVQLGRKVNATLPSQSDMEDGVHVFHDENGVSLDGNDIIESMPKESSGDQKNILHQETISNSNNQTRIIESMPIEGEEVKSNKGSNTADAETEIKGTLEDSKNDKNAAVNID</sequence>
<feature type="compositionally biased region" description="Basic and acidic residues" evidence="1">
    <location>
        <begin position="103"/>
        <end position="123"/>
    </location>
</feature>
<gene>
    <name evidence="3" type="ORF">Din_008258</name>
</gene>
<keyword evidence="2" id="KW-1133">Transmembrane helix</keyword>
<feature type="region of interest" description="Disordered" evidence="1">
    <location>
        <begin position="60"/>
        <end position="238"/>
    </location>
</feature>
<keyword evidence="2" id="KW-0812">Transmembrane</keyword>
<feature type="region of interest" description="Disordered" evidence="1">
    <location>
        <begin position="268"/>
        <end position="291"/>
    </location>
</feature>
<protein>
    <recommendedName>
        <fullName evidence="4">Myb-like protein X</fullName>
    </recommendedName>
</protein>
<feature type="compositionally biased region" description="Acidic residues" evidence="1">
    <location>
        <begin position="189"/>
        <end position="198"/>
    </location>
</feature>
<feature type="compositionally biased region" description="Basic and acidic residues" evidence="1">
    <location>
        <begin position="223"/>
        <end position="238"/>
    </location>
</feature>
<feature type="compositionally biased region" description="Basic and acidic residues" evidence="1">
    <location>
        <begin position="168"/>
        <end position="188"/>
    </location>
</feature>
<proteinExistence type="predicted"/>
<dbReference type="EMBL" id="GHES01008258">
    <property type="protein sequence ID" value="MPA38817.1"/>
    <property type="molecule type" value="Transcribed_RNA"/>
</dbReference>
<feature type="compositionally biased region" description="Basic and acidic residues" evidence="1">
    <location>
        <begin position="130"/>
        <end position="139"/>
    </location>
</feature>